<evidence type="ECO:0000313" key="2">
    <source>
        <dbReference type="EMBL" id="KKN75446.1"/>
    </source>
</evidence>
<proteinExistence type="predicted"/>
<feature type="compositionally biased region" description="Basic and acidic residues" evidence="1">
    <location>
        <begin position="124"/>
        <end position="135"/>
    </location>
</feature>
<reference evidence="2" key="1">
    <citation type="journal article" date="2015" name="Nature">
        <title>Complex archaea that bridge the gap between prokaryotes and eukaryotes.</title>
        <authorList>
            <person name="Spang A."/>
            <person name="Saw J.H."/>
            <person name="Jorgensen S.L."/>
            <person name="Zaremba-Niedzwiedzka K."/>
            <person name="Martijn J."/>
            <person name="Lind A.E."/>
            <person name="van Eijk R."/>
            <person name="Schleper C."/>
            <person name="Guy L."/>
            <person name="Ettema T.J."/>
        </authorList>
    </citation>
    <scope>NUCLEOTIDE SEQUENCE</scope>
</reference>
<dbReference type="AlphaFoldDB" id="A0A0F9VPQ8"/>
<protein>
    <submittedName>
        <fullName evidence="2">Uncharacterized protein</fullName>
    </submittedName>
</protein>
<comment type="caution">
    <text evidence="2">The sequence shown here is derived from an EMBL/GenBank/DDBJ whole genome shotgun (WGS) entry which is preliminary data.</text>
</comment>
<sequence length="173" mass="20373">MEKKKLSVRRQQTLGEIDIEKLHKIYRFATDLSMLLELPFRFKEDGGDYETAIQFKTMVPPLVQEGDSRVIPFHPPIQSKEEIIKIGDKVYCPDILDFENKIIIEYEEEGGRRRAGARLATKGHGREGDLPTKRDSKRDNYYSLAGFRVWKIYEYDLKKNNWKQHLARFLLNP</sequence>
<gene>
    <name evidence="2" type="ORF">LCGC14_0380670</name>
</gene>
<name>A0A0F9VPQ8_9ZZZZ</name>
<evidence type="ECO:0000256" key="1">
    <source>
        <dbReference type="SAM" id="MobiDB-lite"/>
    </source>
</evidence>
<feature type="region of interest" description="Disordered" evidence="1">
    <location>
        <begin position="115"/>
        <end position="135"/>
    </location>
</feature>
<accession>A0A0F9VPQ8</accession>
<organism evidence="2">
    <name type="scientific">marine sediment metagenome</name>
    <dbReference type="NCBI Taxonomy" id="412755"/>
    <lineage>
        <taxon>unclassified sequences</taxon>
        <taxon>metagenomes</taxon>
        <taxon>ecological metagenomes</taxon>
    </lineage>
</organism>
<dbReference type="EMBL" id="LAZR01000310">
    <property type="protein sequence ID" value="KKN75446.1"/>
    <property type="molecule type" value="Genomic_DNA"/>
</dbReference>